<evidence type="ECO:0000256" key="3">
    <source>
        <dbReference type="ARBA" id="ARBA00022833"/>
    </source>
</evidence>
<keyword evidence="1" id="KW-0479">Metal-binding</keyword>
<sequence>MENRDKYSDISKQQAHPSEDSKSPELQRHNSAGDDQIVLIKAMTWERESHGLYDYESRRISRFEKKLTNEGEIVRTRDSVIFNENIINSAKTDEEETCLFRLSKREGVYTIVPQNKNIPNDRLWVVIRSLKDGYVIKKHDIIKLGRMKFRVKEFRTETEYFEDLDNDESPHPGFEEDHYVDRCQESDTNCRFCWTNEETEDNPLIGSCKCAGSIRFIHFQCVKMWLQTKVTKKEGTSHCTLNWKNFECELCKTPYPYTFLLDDKRWFLVDLNRPEDSDTPYIILESLSSEKNSSRTIHVVAINSDQSSFSLGRGHDSELRINDISVSRKHASLEYKDGYFLLTDLKSKFGTLMLISEPVKISEHNNKTFQIGRTVVTIKSKSEAPWKKRNLERIEGKLGAKGAELNRMEELLRDNSLSKTYSLKQNPKPSGALLQQYPEDIEERVQKISASEVSHQGNNVIEIDGKRYIILKELEDKPSEE</sequence>
<dbReference type="InterPro" id="IPR011016">
    <property type="entry name" value="Znf_RING-CH"/>
</dbReference>
<dbReference type="Gene3D" id="3.30.40.10">
    <property type="entry name" value="Zinc/RING finger domain, C3HC4 (zinc finger)"/>
    <property type="match status" value="1"/>
</dbReference>
<dbReference type="SMART" id="SM00744">
    <property type="entry name" value="RINGv"/>
    <property type="match status" value="1"/>
</dbReference>
<keyword evidence="2" id="KW-0863">Zinc-finger</keyword>
<comment type="caution">
    <text evidence="7">The sequence shown here is derived from an EMBL/GenBank/DDBJ whole genome shotgun (WGS) entry which is preliminary data.</text>
</comment>
<evidence type="ECO:0000259" key="6">
    <source>
        <dbReference type="PROSITE" id="PS51292"/>
    </source>
</evidence>
<dbReference type="AlphaFoldDB" id="A0AAD1UBN3"/>
<dbReference type="PROSITE" id="PS50006">
    <property type="entry name" value="FHA_DOMAIN"/>
    <property type="match status" value="1"/>
</dbReference>
<keyword evidence="8" id="KW-1185">Reference proteome</keyword>
<keyword evidence="3" id="KW-0862">Zinc</keyword>
<name>A0AAD1UBN3_EUPCR</name>
<dbReference type="InterPro" id="IPR008984">
    <property type="entry name" value="SMAD_FHA_dom_sf"/>
</dbReference>
<dbReference type="GO" id="GO:0008270">
    <property type="term" value="F:zinc ion binding"/>
    <property type="evidence" value="ECO:0007669"/>
    <property type="project" value="UniProtKB-KW"/>
</dbReference>
<evidence type="ECO:0000256" key="4">
    <source>
        <dbReference type="SAM" id="MobiDB-lite"/>
    </source>
</evidence>
<evidence type="ECO:0000313" key="8">
    <source>
        <dbReference type="Proteomes" id="UP001295684"/>
    </source>
</evidence>
<evidence type="ECO:0000313" key="7">
    <source>
        <dbReference type="EMBL" id="CAI2365824.1"/>
    </source>
</evidence>
<accession>A0AAD1UBN3</accession>
<dbReference type="SMART" id="SM00240">
    <property type="entry name" value="FHA"/>
    <property type="match status" value="1"/>
</dbReference>
<dbReference type="Proteomes" id="UP001295684">
    <property type="component" value="Unassembled WGS sequence"/>
</dbReference>
<proteinExistence type="predicted"/>
<feature type="compositionally biased region" description="Basic and acidic residues" evidence="4">
    <location>
        <begin position="17"/>
        <end position="31"/>
    </location>
</feature>
<protein>
    <submittedName>
        <fullName evidence="7">Uncharacterized protein</fullName>
    </submittedName>
</protein>
<dbReference type="InterPro" id="IPR000253">
    <property type="entry name" value="FHA_dom"/>
</dbReference>
<evidence type="ECO:0000256" key="1">
    <source>
        <dbReference type="ARBA" id="ARBA00022723"/>
    </source>
</evidence>
<dbReference type="PANTHER" id="PTHR46210:SF1">
    <property type="entry name" value="FHA DOMAIN-CONTAINING PROTEIN"/>
    <property type="match status" value="1"/>
</dbReference>
<organism evidence="7 8">
    <name type="scientific">Euplotes crassus</name>
    <dbReference type="NCBI Taxonomy" id="5936"/>
    <lineage>
        <taxon>Eukaryota</taxon>
        <taxon>Sar</taxon>
        <taxon>Alveolata</taxon>
        <taxon>Ciliophora</taxon>
        <taxon>Intramacronucleata</taxon>
        <taxon>Spirotrichea</taxon>
        <taxon>Hypotrichia</taxon>
        <taxon>Euplotida</taxon>
        <taxon>Euplotidae</taxon>
        <taxon>Moneuplotes</taxon>
    </lineage>
</organism>
<dbReference type="EMBL" id="CAMPGE010006910">
    <property type="protein sequence ID" value="CAI2365824.1"/>
    <property type="molecule type" value="Genomic_DNA"/>
</dbReference>
<feature type="region of interest" description="Disordered" evidence="4">
    <location>
        <begin position="1"/>
        <end position="31"/>
    </location>
</feature>
<feature type="domain" description="FHA" evidence="5">
    <location>
        <begin position="309"/>
        <end position="353"/>
    </location>
</feature>
<dbReference type="CDD" id="cd00060">
    <property type="entry name" value="FHA"/>
    <property type="match status" value="1"/>
</dbReference>
<dbReference type="InterPro" id="IPR013083">
    <property type="entry name" value="Znf_RING/FYVE/PHD"/>
</dbReference>
<dbReference type="PROSITE" id="PS51292">
    <property type="entry name" value="ZF_RING_CH"/>
    <property type="match status" value="1"/>
</dbReference>
<dbReference type="SUPFAM" id="SSF57850">
    <property type="entry name" value="RING/U-box"/>
    <property type="match status" value="1"/>
</dbReference>
<evidence type="ECO:0000259" key="5">
    <source>
        <dbReference type="PROSITE" id="PS50006"/>
    </source>
</evidence>
<dbReference type="Pfam" id="PF00498">
    <property type="entry name" value="FHA"/>
    <property type="match status" value="1"/>
</dbReference>
<gene>
    <name evidence="7" type="ORF">ECRASSUSDP1_LOCUS7106</name>
</gene>
<dbReference type="PANTHER" id="PTHR46210">
    <property type="entry name" value="FHA DOMAIN-CONTAINING PROTEIN"/>
    <property type="match status" value="1"/>
</dbReference>
<dbReference type="Gene3D" id="2.60.200.20">
    <property type="match status" value="1"/>
</dbReference>
<dbReference type="SUPFAM" id="SSF49879">
    <property type="entry name" value="SMAD/FHA domain"/>
    <property type="match status" value="1"/>
</dbReference>
<evidence type="ECO:0000256" key="2">
    <source>
        <dbReference type="ARBA" id="ARBA00022771"/>
    </source>
</evidence>
<feature type="domain" description="RING-CH-type" evidence="6">
    <location>
        <begin position="182"/>
        <end position="258"/>
    </location>
</feature>
<dbReference type="Pfam" id="PF12906">
    <property type="entry name" value="RINGv"/>
    <property type="match status" value="1"/>
</dbReference>
<reference evidence="7" key="1">
    <citation type="submission" date="2023-07" db="EMBL/GenBank/DDBJ databases">
        <authorList>
            <consortium name="AG Swart"/>
            <person name="Singh M."/>
            <person name="Singh A."/>
            <person name="Seah K."/>
            <person name="Emmerich C."/>
        </authorList>
    </citation>
    <scope>NUCLEOTIDE SEQUENCE</scope>
    <source>
        <strain evidence="7">DP1</strain>
    </source>
</reference>